<dbReference type="SUPFAM" id="SSF53474">
    <property type="entry name" value="alpha/beta-Hydrolases"/>
    <property type="match status" value="1"/>
</dbReference>
<dbReference type="Gene3D" id="3.40.50.1820">
    <property type="entry name" value="alpha/beta hydrolase"/>
    <property type="match status" value="1"/>
</dbReference>
<comment type="similarity">
    <text evidence="1">Belongs to the AB hydrolase superfamily. FUS2 hydrolase family.</text>
</comment>
<evidence type="ECO:0000313" key="4">
    <source>
        <dbReference type="Proteomes" id="UP000256388"/>
    </source>
</evidence>
<dbReference type="PANTHER" id="PTHR22946:SF12">
    <property type="entry name" value="CONIDIAL PIGMENT BIOSYNTHESIS PROTEIN AYG1 (AFU_ORTHOLOGUE AFUA_2G17550)"/>
    <property type="match status" value="1"/>
</dbReference>
<evidence type="ECO:0000259" key="2">
    <source>
        <dbReference type="Pfam" id="PF12697"/>
    </source>
</evidence>
<dbReference type="AlphaFoldDB" id="A0A347ZUP9"/>
<gene>
    <name evidence="3" type="ORF">DFR64_0242</name>
</gene>
<keyword evidence="4" id="KW-1185">Reference proteome</keyword>
<dbReference type="Gene3D" id="1.20.1440.110">
    <property type="entry name" value="acylaminoacyl peptidase"/>
    <property type="match status" value="1"/>
</dbReference>
<name>A0A347ZUP9_9CHLR</name>
<organism evidence="3 4">
    <name type="scientific">Pelolinea submarina</name>
    <dbReference type="NCBI Taxonomy" id="913107"/>
    <lineage>
        <taxon>Bacteria</taxon>
        <taxon>Bacillati</taxon>
        <taxon>Chloroflexota</taxon>
        <taxon>Anaerolineae</taxon>
        <taxon>Anaerolineales</taxon>
        <taxon>Anaerolineaceae</taxon>
        <taxon>Pelolinea</taxon>
    </lineage>
</organism>
<dbReference type="InterPro" id="IPR029058">
    <property type="entry name" value="AB_hydrolase_fold"/>
</dbReference>
<dbReference type="Proteomes" id="UP000256388">
    <property type="component" value="Unassembled WGS sequence"/>
</dbReference>
<keyword evidence="3" id="KW-0378">Hydrolase</keyword>
<comment type="caution">
    <text evidence="3">The sequence shown here is derived from an EMBL/GenBank/DDBJ whole genome shotgun (WGS) entry which is preliminary data.</text>
</comment>
<protein>
    <submittedName>
        <fullName evidence="3">Alpha/beta hydrolase family protein</fullName>
    </submittedName>
</protein>
<dbReference type="GO" id="GO:0016787">
    <property type="term" value="F:hydrolase activity"/>
    <property type="evidence" value="ECO:0007669"/>
    <property type="project" value="UniProtKB-KW"/>
</dbReference>
<dbReference type="PANTHER" id="PTHR22946">
    <property type="entry name" value="DIENELACTONE HYDROLASE DOMAIN-CONTAINING PROTEIN-RELATED"/>
    <property type="match status" value="1"/>
</dbReference>
<dbReference type="RefSeq" id="WP_158675087.1">
    <property type="nucleotide sequence ID" value="NZ_AP018437.1"/>
</dbReference>
<dbReference type="EMBL" id="QUMS01000001">
    <property type="protein sequence ID" value="REG10384.1"/>
    <property type="molecule type" value="Genomic_DNA"/>
</dbReference>
<sequence>MSKKYLGAARSPDGLGIFKDHETDWVLKRTWEQMSEKAAETGELLFAAHQIEETDGESWISVWANLGDRILSHAQEALDAGHSVSAREAFLRASNYYRTAEYGCPPQHPRFHELWSKSVAAFQAACPLFDPPIQILNIPFDKWNLPGYFWQPKNDGRKRPTFISLGGNDSSGEEIFITTGFGAVRRGYNYFTFEYPGHRGAVHLDNNCVKRYDYEVPVKASLDFLETLPGVDDRIALGGFSYGGYVASRVACFEKRIKAVLPDTPIVDMPTLVLSGFLGPLIKGLSPDILDRVVARRLRKSPLTKALLDYSAWTWGAKSLSEEFALDSFRNHVIRDEIKAIDCPALALVGKDEGEEMVKQAHFFYDNISSTNKHIHTFTRERDGSNDHCQMDNFSRAHQVAFDWLDDIFPR</sequence>
<accession>A0A347ZUP9</accession>
<evidence type="ECO:0000313" key="3">
    <source>
        <dbReference type="EMBL" id="REG10384.1"/>
    </source>
</evidence>
<proteinExistence type="inferred from homology"/>
<dbReference type="Pfam" id="PF12697">
    <property type="entry name" value="Abhydrolase_6"/>
    <property type="match status" value="1"/>
</dbReference>
<evidence type="ECO:0000256" key="1">
    <source>
        <dbReference type="ARBA" id="ARBA00038115"/>
    </source>
</evidence>
<dbReference type="InterPro" id="IPR000073">
    <property type="entry name" value="AB_hydrolase_1"/>
</dbReference>
<dbReference type="InterPro" id="IPR050261">
    <property type="entry name" value="FrsA_esterase"/>
</dbReference>
<dbReference type="OrthoDB" id="9812921at2"/>
<reference evidence="3 4" key="1">
    <citation type="submission" date="2018-08" db="EMBL/GenBank/DDBJ databases">
        <title>Genomic Encyclopedia of Type Strains, Phase IV (KMG-IV): sequencing the most valuable type-strain genomes for metagenomic binning, comparative biology and taxonomic classification.</title>
        <authorList>
            <person name="Goeker M."/>
        </authorList>
    </citation>
    <scope>NUCLEOTIDE SEQUENCE [LARGE SCALE GENOMIC DNA]</scope>
    <source>
        <strain evidence="3 4">DSM 23923</strain>
    </source>
</reference>
<feature type="domain" description="AB hydrolase-1" evidence="2">
    <location>
        <begin position="183"/>
        <end position="353"/>
    </location>
</feature>